<dbReference type="OrthoDB" id="1073153at2"/>
<organism evidence="2 3">
    <name type="scientific">Xylanibacter ruminicola</name>
    <name type="common">Prevotella ruminicola</name>
    <dbReference type="NCBI Taxonomy" id="839"/>
    <lineage>
        <taxon>Bacteria</taxon>
        <taxon>Pseudomonadati</taxon>
        <taxon>Bacteroidota</taxon>
        <taxon>Bacteroidia</taxon>
        <taxon>Bacteroidales</taxon>
        <taxon>Prevotellaceae</taxon>
        <taxon>Xylanibacter</taxon>
    </lineage>
</organism>
<reference evidence="2 3" key="1">
    <citation type="submission" date="2016-10" db="EMBL/GenBank/DDBJ databases">
        <authorList>
            <person name="de Groot N.N."/>
        </authorList>
    </citation>
    <scope>NUCLEOTIDE SEQUENCE [LARGE SCALE GENOMIC DNA]</scope>
    <source>
        <strain evidence="2 3">D31d</strain>
    </source>
</reference>
<name>A0A1H4D3X2_XYLRU</name>
<keyword evidence="1" id="KW-0472">Membrane</keyword>
<accession>A0A1H4D3X2</accession>
<dbReference type="RefSeq" id="WP_074761515.1">
    <property type="nucleotide sequence ID" value="NZ_FNRF01000004.1"/>
</dbReference>
<keyword evidence="1" id="KW-1133">Transmembrane helix</keyword>
<evidence type="ECO:0000313" key="2">
    <source>
        <dbReference type="EMBL" id="SEA67513.1"/>
    </source>
</evidence>
<dbReference type="EMBL" id="FNRF01000004">
    <property type="protein sequence ID" value="SEA67513.1"/>
    <property type="molecule type" value="Genomic_DNA"/>
</dbReference>
<protein>
    <submittedName>
        <fullName evidence="2">Uncharacterized protein</fullName>
    </submittedName>
</protein>
<feature type="transmembrane region" description="Helical" evidence="1">
    <location>
        <begin position="84"/>
        <end position="103"/>
    </location>
</feature>
<proteinExistence type="predicted"/>
<dbReference type="AlphaFoldDB" id="A0A1H4D3X2"/>
<sequence>MIQYTKEYIQELLTRYMDGTSTLDDEDILSSYFKGDNIPEEWTCYQQLFQEIEAMQPTDEQPVIEQPAADQPAAEQKSENRRRWMVWSLAAAAVVAGVVYLAIPAHQSELMPAASLTAQADTTTVQSETEMVQPRNETVHADTLLAPKAAVQPAPAKKRSKRKIVPTIHDIDKAYALMAQVEAQAQAEDEMIEAKMAAYGYIPVMQEDGTIVYINEQTNFIAYEE</sequence>
<dbReference type="Proteomes" id="UP000182257">
    <property type="component" value="Unassembled WGS sequence"/>
</dbReference>
<evidence type="ECO:0000313" key="3">
    <source>
        <dbReference type="Proteomes" id="UP000182257"/>
    </source>
</evidence>
<evidence type="ECO:0000256" key="1">
    <source>
        <dbReference type="SAM" id="Phobius"/>
    </source>
</evidence>
<gene>
    <name evidence="2" type="ORF">SAMN05216462_2120</name>
</gene>
<keyword evidence="1" id="KW-0812">Transmembrane</keyword>